<feature type="compositionally biased region" description="Pro residues" evidence="1">
    <location>
        <begin position="56"/>
        <end position="65"/>
    </location>
</feature>
<evidence type="ECO:0000256" key="1">
    <source>
        <dbReference type="SAM" id="MobiDB-lite"/>
    </source>
</evidence>
<dbReference type="AlphaFoldDB" id="A0A4R6JJT8"/>
<dbReference type="Proteomes" id="UP000295388">
    <property type="component" value="Unassembled WGS sequence"/>
</dbReference>
<feature type="compositionally biased region" description="Polar residues" evidence="1">
    <location>
        <begin position="16"/>
        <end position="32"/>
    </location>
</feature>
<gene>
    <name evidence="2" type="ORF">EV643_12592</name>
</gene>
<accession>A0A4R6JJT8</accession>
<evidence type="ECO:0000313" key="3">
    <source>
        <dbReference type="Proteomes" id="UP000295388"/>
    </source>
</evidence>
<feature type="compositionally biased region" description="Basic and acidic residues" evidence="1">
    <location>
        <begin position="180"/>
        <end position="193"/>
    </location>
</feature>
<feature type="compositionally biased region" description="Basic and acidic residues" evidence="1">
    <location>
        <begin position="73"/>
        <end position="82"/>
    </location>
</feature>
<feature type="region of interest" description="Disordered" evidence="1">
    <location>
        <begin position="1"/>
        <end position="234"/>
    </location>
</feature>
<keyword evidence="3" id="KW-1185">Reference proteome</keyword>
<name>A0A4R6JJT8_9ACTN</name>
<sequence>MKDARRTSAAGVPATALSSTIPAPDTGVTSNCSSVPSSSSPSRVFAPHRARQTRPAPTPSGPPPARALALGRAMDRLVDKGVRPHHRTTDHRMTTDYPPHAAPTRSVDPNVERLDKPAGRHALPHRSPITANQRSPGRPVHGSRLSLGHDAIRREQRAESDQGRLPPGPFLGGADCEVDDEHHDDGEFDRHVGEPSLEGPRTARDGEQVQQSEQGSQYGAEDRGTARDGARDSNARTYFLLVSTRGGQSRGLECSESEERHHTFLTPAAQWVRRSICRT</sequence>
<reference evidence="2 3" key="1">
    <citation type="submission" date="2019-03" db="EMBL/GenBank/DDBJ databases">
        <title>Genomic Encyclopedia of Type Strains, Phase III (KMG-III): the genomes of soil and plant-associated and newly described type strains.</title>
        <authorList>
            <person name="Whitman W."/>
        </authorList>
    </citation>
    <scope>NUCLEOTIDE SEQUENCE [LARGE SCALE GENOMIC DNA]</scope>
    <source>
        <strain evidence="2 3">VKM Ac-2527</strain>
    </source>
</reference>
<dbReference type="EMBL" id="SNWQ01000025">
    <property type="protein sequence ID" value="TDO34835.1"/>
    <property type="molecule type" value="Genomic_DNA"/>
</dbReference>
<feature type="compositionally biased region" description="Basic and acidic residues" evidence="1">
    <location>
        <begin position="220"/>
        <end position="234"/>
    </location>
</feature>
<comment type="caution">
    <text evidence="2">The sequence shown here is derived from an EMBL/GenBank/DDBJ whole genome shotgun (WGS) entry which is preliminary data.</text>
</comment>
<protein>
    <submittedName>
        <fullName evidence="2">Uncharacterized protein</fullName>
    </submittedName>
</protein>
<feature type="compositionally biased region" description="Low complexity" evidence="1">
    <location>
        <begin position="33"/>
        <end position="42"/>
    </location>
</feature>
<organism evidence="2 3">
    <name type="scientific">Kribbella caucasensis</name>
    <dbReference type="NCBI Taxonomy" id="2512215"/>
    <lineage>
        <taxon>Bacteria</taxon>
        <taxon>Bacillati</taxon>
        <taxon>Actinomycetota</taxon>
        <taxon>Actinomycetes</taxon>
        <taxon>Propionibacteriales</taxon>
        <taxon>Kribbellaceae</taxon>
        <taxon>Kribbella</taxon>
    </lineage>
</organism>
<feature type="compositionally biased region" description="Basic and acidic residues" evidence="1">
    <location>
        <begin position="150"/>
        <end position="162"/>
    </location>
</feature>
<feature type="compositionally biased region" description="Low complexity" evidence="1">
    <location>
        <begin position="208"/>
        <end position="217"/>
    </location>
</feature>
<evidence type="ECO:0000313" key="2">
    <source>
        <dbReference type="EMBL" id="TDO34835.1"/>
    </source>
</evidence>
<proteinExistence type="predicted"/>